<dbReference type="AlphaFoldDB" id="A0A0C2WME4"/>
<keyword evidence="2" id="KW-1185">Reference proteome</keyword>
<organism evidence="1 2">
    <name type="scientific">Amanita muscaria (strain Koide BX008)</name>
    <dbReference type="NCBI Taxonomy" id="946122"/>
    <lineage>
        <taxon>Eukaryota</taxon>
        <taxon>Fungi</taxon>
        <taxon>Dikarya</taxon>
        <taxon>Basidiomycota</taxon>
        <taxon>Agaricomycotina</taxon>
        <taxon>Agaricomycetes</taxon>
        <taxon>Agaricomycetidae</taxon>
        <taxon>Agaricales</taxon>
        <taxon>Pluteineae</taxon>
        <taxon>Amanitaceae</taxon>
        <taxon>Amanita</taxon>
    </lineage>
</organism>
<protein>
    <submittedName>
        <fullName evidence="1">Uncharacterized protein</fullName>
    </submittedName>
</protein>
<accession>A0A0C2WME4</accession>
<proteinExistence type="predicted"/>
<dbReference type="HOGENOM" id="CLU_2757250_0_0_1"/>
<dbReference type="Proteomes" id="UP000054549">
    <property type="component" value="Unassembled WGS sequence"/>
</dbReference>
<gene>
    <name evidence="1" type="ORF">M378DRAFT_392870</name>
</gene>
<name>A0A0C2WME4_AMAMK</name>
<dbReference type="EMBL" id="KN818372">
    <property type="protein sequence ID" value="KIL57373.1"/>
    <property type="molecule type" value="Genomic_DNA"/>
</dbReference>
<sequence>MSVSFPSSLRHHQGICASLGVYQDELFLRHCAEYYLAARLLIQRRKRYKPLFSNFGKVRHFTLRNARSLP</sequence>
<evidence type="ECO:0000313" key="1">
    <source>
        <dbReference type="EMBL" id="KIL57373.1"/>
    </source>
</evidence>
<dbReference type="InParanoid" id="A0A0C2WME4"/>
<reference evidence="1 2" key="1">
    <citation type="submission" date="2014-04" db="EMBL/GenBank/DDBJ databases">
        <title>Evolutionary Origins and Diversification of the Mycorrhizal Mutualists.</title>
        <authorList>
            <consortium name="DOE Joint Genome Institute"/>
            <consortium name="Mycorrhizal Genomics Consortium"/>
            <person name="Kohler A."/>
            <person name="Kuo A."/>
            <person name="Nagy L.G."/>
            <person name="Floudas D."/>
            <person name="Copeland A."/>
            <person name="Barry K.W."/>
            <person name="Cichocki N."/>
            <person name="Veneault-Fourrey C."/>
            <person name="LaButti K."/>
            <person name="Lindquist E.A."/>
            <person name="Lipzen A."/>
            <person name="Lundell T."/>
            <person name="Morin E."/>
            <person name="Murat C."/>
            <person name="Riley R."/>
            <person name="Ohm R."/>
            <person name="Sun H."/>
            <person name="Tunlid A."/>
            <person name="Henrissat B."/>
            <person name="Grigoriev I.V."/>
            <person name="Hibbett D.S."/>
            <person name="Martin F."/>
        </authorList>
    </citation>
    <scope>NUCLEOTIDE SEQUENCE [LARGE SCALE GENOMIC DNA]</scope>
    <source>
        <strain evidence="1 2">Koide BX008</strain>
    </source>
</reference>
<evidence type="ECO:0000313" key="2">
    <source>
        <dbReference type="Proteomes" id="UP000054549"/>
    </source>
</evidence>